<gene>
    <name evidence="5" type="ORF">DENIS_5069</name>
</gene>
<dbReference type="CDD" id="cd00156">
    <property type="entry name" value="REC"/>
    <property type="match status" value="1"/>
</dbReference>
<dbReference type="Proteomes" id="UP000288096">
    <property type="component" value="Unassembled WGS sequence"/>
</dbReference>
<dbReference type="Gene3D" id="3.40.50.2300">
    <property type="match status" value="1"/>
</dbReference>
<feature type="domain" description="HD-GYP" evidence="4">
    <location>
        <begin position="320"/>
        <end position="515"/>
    </location>
</feature>
<feature type="coiled-coil region" evidence="2">
    <location>
        <begin position="134"/>
        <end position="164"/>
    </location>
</feature>
<dbReference type="Gene3D" id="3.30.450.40">
    <property type="match status" value="1"/>
</dbReference>
<keyword evidence="6" id="KW-1185">Reference proteome</keyword>
<evidence type="ECO:0000313" key="6">
    <source>
        <dbReference type="Proteomes" id="UP000288096"/>
    </source>
</evidence>
<dbReference type="Gene3D" id="1.10.3210.10">
    <property type="entry name" value="Hypothetical protein af1432"/>
    <property type="match status" value="1"/>
</dbReference>
<dbReference type="AlphaFoldDB" id="A0A401G4A3"/>
<dbReference type="SUPFAM" id="SSF109604">
    <property type="entry name" value="HD-domain/PDEase-like"/>
    <property type="match status" value="1"/>
</dbReference>
<dbReference type="SUPFAM" id="SSF55781">
    <property type="entry name" value="GAF domain-like"/>
    <property type="match status" value="1"/>
</dbReference>
<evidence type="ECO:0000313" key="5">
    <source>
        <dbReference type="EMBL" id="GBC64068.1"/>
    </source>
</evidence>
<comment type="caution">
    <text evidence="5">The sequence shown here is derived from an EMBL/GenBank/DDBJ whole genome shotgun (WGS) entry which is preliminary data.</text>
</comment>
<dbReference type="SMART" id="SM00448">
    <property type="entry name" value="REC"/>
    <property type="match status" value="1"/>
</dbReference>
<feature type="domain" description="Response regulatory" evidence="3">
    <location>
        <begin position="8"/>
        <end position="122"/>
    </location>
</feature>
<dbReference type="SUPFAM" id="SSF52172">
    <property type="entry name" value="CheY-like"/>
    <property type="match status" value="1"/>
</dbReference>
<accession>A0A401G4A3</accession>
<protein>
    <submittedName>
        <fullName evidence="5">HDIG domain-containing protein</fullName>
    </submittedName>
</protein>
<dbReference type="Pfam" id="PF13487">
    <property type="entry name" value="HD_5"/>
    <property type="match status" value="1"/>
</dbReference>
<dbReference type="PROSITE" id="PS51832">
    <property type="entry name" value="HD_GYP"/>
    <property type="match status" value="1"/>
</dbReference>
<dbReference type="OrthoDB" id="9764337at2"/>
<dbReference type="InterPro" id="IPR001789">
    <property type="entry name" value="Sig_transdc_resp-reg_receiver"/>
</dbReference>
<dbReference type="CDD" id="cd00077">
    <property type="entry name" value="HDc"/>
    <property type="match status" value="1"/>
</dbReference>
<evidence type="ECO:0000259" key="4">
    <source>
        <dbReference type="PROSITE" id="PS51832"/>
    </source>
</evidence>
<dbReference type="NCBIfam" id="TIGR00277">
    <property type="entry name" value="HDIG"/>
    <property type="match status" value="1"/>
</dbReference>
<reference evidence="6" key="2">
    <citation type="submission" date="2019-01" db="EMBL/GenBank/DDBJ databases">
        <title>Genome sequence of Desulfonema ishimotonii strain Tokyo 01.</title>
        <authorList>
            <person name="Fukui M."/>
        </authorList>
    </citation>
    <scope>NUCLEOTIDE SEQUENCE [LARGE SCALE GENOMIC DNA]</scope>
    <source>
        <strain evidence="6">Tokyo 01</strain>
    </source>
</reference>
<dbReference type="PROSITE" id="PS50110">
    <property type="entry name" value="RESPONSE_REGULATORY"/>
    <property type="match status" value="1"/>
</dbReference>
<dbReference type="GO" id="GO:0000160">
    <property type="term" value="P:phosphorelay signal transduction system"/>
    <property type="evidence" value="ECO:0007669"/>
    <property type="project" value="InterPro"/>
</dbReference>
<keyword evidence="1" id="KW-0597">Phosphoprotein</keyword>
<dbReference type="InterPro" id="IPR029016">
    <property type="entry name" value="GAF-like_dom_sf"/>
</dbReference>
<dbReference type="InterPro" id="IPR003607">
    <property type="entry name" value="HD/PDEase_dom"/>
</dbReference>
<evidence type="ECO:0000256" key="2">
    <source>
        <dbReference type="SAM" id="Coils"/>
    </source>
</evidence>
<dbReference type="PANTHER" id="PTHR45228">
    <property type="entry name" value="CYCLIC DI-GMP PHOSPHODIESTERASE TM_0186-RELATED"/>
    <property type="match status" value="1"/>
</dbReference>
<feature type="modified residue" description="4-aspartylphosphate" evidence="1">
    <location>
        <position position="57"/>
    </location>
</feature>
<organism evidence="5 6">
    <name type="scientific">Desulfonema ishimotonii</name>
    <dbReference type="NCBI Taxonomy" id="45657"/>
    <lineage>
        <taxon>Bacteria</taxon>
        <taxon>Pseudomonadati</taxon>
        <taxon>Thermodesulfobacteriota</taxon>
        <taxon>Desulfobacteria</taxon>
        <taxon>Desulfobacterales</taxon>
        <taxon>Desulfococcaceae</taxon>
        <taxon>Desulfonema</taxon>
    </lineage>
</organism>
<reference evidence="6" key="1">
    <citation type="submission" date="2017-11" db="EMBL/GenBank/DDBJ databases">
        <authorList>
            <person name="Watanabe M."/>
            <person name="Kojima H."/>
        </authorList>
    </citation>
    <scope>NUCLEOTIDE SEQUENCE [LARGE SCALE GENOMIC DNA]</scope>
    <source>
        <strain evidence="6">Tokyo 01</strain>
    </source>
</reference>
<dbReference type="InterPro" id="IPR011006">
    <property type="entry name" value="CheY-like_superfamily"/>
</dbReference>
<dbReference type="InterPro" id="IPR037522">
    <property type="entry name" value="HD_GYP_dom"/>
</dbReference>
<dbReference type="Pfam" id="PF00072">
    <property type="entry name" value="Response_reg"/>
    <property type="match status" value="1"/>
</dbReference>
<dbReference type="EMBL" id="BEXT01000001">
    <property type="protein sequence ID" value="GBC64068.1"/>
    <property type="molecule type" value="Genomic_DNA"/>
</dbReference>
<sequence>MSEQGKEKILFVDDEENLLDIASEYFHARGYHVITAKNGAEALEIFKHHKVDCCLTDINMPEMNGLELAEQIRMIDNTIPVVVMTGYPSLDNTIQTLKNGVVDFLIKPINLNQMELSIQSVLRERRLFVDNLFLKQEVEKKAQLEKLNRELHSKIEELQILTKIMEDFTAIRRSADVFQRLVDMTVEIAAADGACFYVANSSVQEPFRISSAIGDLPGVFYPENVVGQSLFTLQRVMDVAMGRIEGPLMITEKEDGGRLPAGVGSFAAVPLSIREKVFGVLTASVRKNGKRITDKTLYYLSFMAHKAAYAIENLALYENIYENLIATLDALVQAIEARDFYTKKHSKQVTEIAIAIAKQMECCQEDIEILEVAGPLHDIGKIGIPDSILLKPGRLTDAEYKVIKTHPVIGADIVGQLGLWDRERLIIRHHHERFDGTGYPDGLSGEAIPLLARILSVADVFDAMASNRVYRKKMAEQVVMDTIHNGGGTQFDPDVVSAFRCLHASGSLPEGRAASQ</sequence>
<dbReference type="InterPro" id="IPR006675">
    <property type="entry name" value="HDIG_dom"/>
</dbReference>
<name>A0A401G4A3_9BACT</name>
<dbReference type="PANTHER" id="PTHR45228:SF4">
    <property type="entry name" value="LIPOPROTEIN"/>
    <property type="match status" value="1"/>
</dbReference>
<evidence type="ECO:0000259" key="3">
    <source>
        <dbReference type="PROSITE" id="PS50110"/>
    </source>
</evidence>
<evidence type="ECO:0000256" key="1">
    <source>
        <dbReference type="PROSITE-ProRule" id="PRU00169"/>
    </source>
</evidence>
<keyword evidence="2" id="KW-0175">Coiled coil</keyword>
<dbReference type="InterPro" id="IPR052020">
    <property type="entry name" value="Cyclic_di-GMP/3'3'-cGAMP_PDE"/>
</dbReference>
<dbReference type="SMART" id="SM00471">
    <property type="entry name" value="HDc"/>
    <property type="match status" value="1"/>
</dbReference>
<dbReference type="GO" id="GO:0016301">
    <property type="term" value="F:kinase activity"/>
    <property type="evidence" value="ECO:0007669"/>
    <property type="project" value="UniProtKB-KW"/>
</dbReference>
<proteinExistence type="predicted"/>